<sequence>MATTPPVIPHTVCKDNPQFNHSIPQCKPRQTYHSAGMRGHCIGPIPTKTFLGDMGKDVSYNKDAFKACVKRADFKPVSLAKDEAQMHRSFALAARKLKISERMEFFVCSNKSDTPDEIRADVGARQLSLGSISDQWIKPDGSFDDEAFDYYCDLLAIEIKTRNERDPFLDDLNSCTNPGAQGSETRGQIGLYADLQFARQHRLFLYQLIIIGQHARFIYYDRAGLVVSESFDYVKDKKQLVMFLWLLAHMTEEQQGWDPTVRPATEAEQMVFVRETLDFLDDVTNGKGLAVPQIYDPANSKSPIYVAQVPEKSGSDTTREVIIGAPFHTSRSVPGRGTCTYLAYDPTDGEIRVLKDSWGVVHPAVLPETRVYDILREHDVPSLPDVICGGEVRWNGTIQRTTVQVWTEEHSGVRVAPFSSHMQCLNSSEEFVEVLRDIIFSYDVARNLAGVLHRDLTPGNIVLKIVDDHYKGILIDWDHAGYEFRTSAPDDTTDDLSVPYTSATWQFASIGLLSEDRDNRYKHGPLDDMQSVLWILLYGGIHYFEHETASSASSPVNLFDDWRDLDRPEAFPSIFSGGVKKREALATQTKLTSLSFTSKALQGLINTLVKQWIKYYAYQALQPLDLHREEYEDVRRCLEDPKWLLEQFNGALEEGRDHKTWLEDRVPVENYLPRSDRDEHRQRENSITNSFASTTGGKGTGLQLKRQKSRPRMIADRAAAKRRREDADADFKPIGGNKKAKKEAENIPDDDRSVTRLQTETRSRLAGTIDAVTLQTMRIVNRLRRR</sequence>
<dbReference type="EMBL" id="BPQB01000024">
    <property type="protein sequence ID" value="GJE92079.1"/>
    <property type="molecule type" value="Genomic_DNA"/>
</dbReference>
<reference evidence="3 4" key="1">
    <citation type="submission" date="2021-08" db="EMBL/GenBank/DDBJ databases">
        <title>Draft Genome Sequence of Phanerochaete sordida strain YK-624.</title>
        <authorList>
            <person name="Mori T."/>
            <person name="Dohra H."/>
            <person name="Suzuki T."/>
            <person name="Kawagishi H."/>
            <person name="Hirai H."/>
        </authorList>
    </citation>
    <scope>NUCLEOTIDE SEQUENCE [LARGE SCALE GENOMIC DNA]</scope>
    <source>
        <strain evidence="3 4">YK-624</strain>
    </source>
</reference>
<protein>
    <recommendedName>
        <fullName evidence="2">Fungal-type protein kinase domain-containing protein</fullName>
    </recommendedName>
</protein>
<dbReference type="InterPro" id="IPR011009">
    <property type="entry name" value="Kinase-like_dom_sf"/>
</dbReference>
<dbReference type="PANTHER" id="PTHR38248:SF2">
    <property type="entry name" value="FUNK1 11"/>
    <property type="match status" value="1"/>
</dbReference>
<evidence type="ECO:0000313" key="3">
    <source>
        <dbReference type="EMBL" id="GJE92079.1"/>
    </source>
</evidence>
<feature type="compositionally biased region" description="Basic and acidic residues" evidence="1">
    <location>
        <begin position="713"/>
        <end position="731"/>
    </location>
</feature>
<feature type="domain" description="Fungal-type protein kinase" evidence="2">
    <location>
        <begin position="410"/>
        <end position="538"/>
    </location>
</feature>
<evidence type="ECO:0000313" key="4">
    <source>
        <dbReference type="Proteomes" id="UP000703269"/>
    </source>
</evidence>
<feature type="region of interest" description="Disordered" evidence="1">
    <location>
        <begin position="672"/>
        <end position="753"/>
    </location>
</feature>
<comment type="caution">
    <text evidence="3">The sequence shown here is derived from an EMBL/GenBank/DDBJ whole genome shotgun (WGS) entry which is preliminary data.</text>
</comment>
<accession>A0A9P3LEZ3</accession>
<keyword evidence="4" id="KW-1185">Reference proteome</keyword>
<dbReference type="AlphaFoldDB" id="A0A9P3LEZ3"/>
<dbReference type="InterPro" id="IPR040976">
    <property type="entry name" value="Pkinase_fungal"/>
</dbReference>
<organism evidence="3 4">
    <name type="scientific">Phanerochaete sordida</name>
    <dbReference type="NCBI Taxonomy" id="48140"/>
    <lineage>
        <taxon>Eukaryota</taxon>
        <taxon>Fungi</taxon>
        <taxon>Dikarya</taxon>
        <taxon>Basidiomycota</taxon>
        <taxon>Agaricomycotina</taxon>
        <taxon>Agaricomycetes</taxon>
        <taxon>Polyporales</taxon>
        <taxon>Phanerochaetaceae</taxon>
        <taxon>Phanerochaete</taxon>
    </lineage>
</organism>
<feature type="domain" description="Fungal-type protein kinase" evidence="2">
    <location>
        <begin position="181"/>
        <end position="387"/>
    </location>
</feature>
<feature type="compositionally biased region" description="Basic and acidic residues" evidence="1">
    <location>
        <begin position="742"/>
        <end position="753"/>
    </location>
</feature>
<dbReference type="OrthoDB" id="5592585at2759"/>
<feature type="compositionally biased region" description="Basic and acidic residues" evidence="1">
    <location>
        <begin position="674"/>
        <end position="684"/>
    </location>
</feature>
<name>A0A9P3LEZ3_9APHY</name>
<gene>
    <name evidence="3" type="ORF">PsYK624_082320</name>
</gene>
<dbReference type="Proteomes" id="UP000703269">
    <property type="component" value="Unassembled WGS sequence"/>
</dbReference>
<dbReference type="PANTHER" id="PTHR38248">
    <property type="entry name" value="FUNK1 6"/>
    <property type="match status" value="1"/>
</dbReference>
<evidence type="ECO:0000259" key="2">
    <source>
        <dbReference type="Pfam" id="PF17667"/>
    </source>
</evidence>
<evidence type="ECO:0000256" key="1">
    <source>
        <dbReference type="SAM" id="MobiDB-lite"/>
    </source>
</evidence>
<proteinExistence type="predicted"/>
<dbReference type="SUPFAM" id="SSF56112">
    <property type="entry name" value="Protein kinase-like (PK-like)"/>
    <property type="match status" value="1"/>
</dbReference>
<dbReference type="Pfam" id="PF17667">
    <property type="entry name" value="Pkinase_fungal"/>
    <property type="match status" value="2"/>
</dbReference>